<name>A0A4Y7J9K4_PAPSO</name>
<dbReference type="Proteomes" id="UP000316621">
    <property type="component" value="Chromosome 3"/>
</dbReference>
<dbReference type="AlphaFoldDB" id="A0A4Y7J9K4"/>
<dbReference type="Gramene" id="RZC56611">
    <property type="protein sequence ID" value="RZC56611"/>
    <property type="gene ID" value="C5167_015467"/>
</dbReference>
<accession>A0A4Y7J9K4</accession>
<proteinExistence type="predicted"/>
<organism evidence="1 2">
    <name type="scientific">Papaver somniferum</name>
    <name type="common">Opium poppy</name>
    <dbReference type="NCBI Taxonomy" id="3469"/>
    <lineage>
        <taxon>Eukaryota</taxon>
        <taxon>Viridiplantae</taxon>
        <taxon>Streptophyta</taxon>
        <taxon>Embryophyta</taxon>
        <taxon>Tracheophyta</taxon>
        <taxon>Spermatophyta</taxon>
        <taxon>Magnoliopsida</taxon>
        <taxon>Ranunculales</taxon>
        <taxon>Papaveraceae</taxon>
        <taxon>Papaveroideae</taxon>
        <taxon>Papaver</taxon>
    </lineage>
</organism>
<reference evidence="1 2" key="1">
    <citation type="journal article" date="2018" name="Science">
        <title>The opium poppy genome and morphinan production.</title>
        <authorList>
            <person name="Guo L."/>
            <person name="Winzer T."/>
            <person name="Yang X."/>
            <person name="Li Y."/>
            <person name="Ning Z."/>
            <person name="He Z."/>
            <person name="Teodor R."/>
            <person name="Lu Y."/>
            <person name="Bowser T.A."/>
            <person name="Graham I.A."/>
            <person name="Ye K."/>
        </authorList>
    </citation>
    <scope>NUCLEOTIDE SEQUENCE [LARGE SCALE GENOMIC DNA]</scope>
    <source>
        <strain evidence="2">cv. HN1</strain>
        <tissue evidence="1">Leaves</tissue>
    </source>
</reference>
<gene>
    <name evidence="1" type="ORF">C5167_015467</name>
</gene>
<sequence length="94" mass="10790">MIDSSGSDNTKVIKSEQRTSFGLSMRFTVMEVGFDRGNIAPVDKVTGISYIEWVLSKERYLIFYQIGILLLSSPEDLFLWKHLEATLQIQMKLN</sequence>
<protein>
    <submittedName>
        <fullName evidence="1">Uncharacterized protein</fullName>
    </submittedName>
</protein>
<evidence type="ECO:0000313" key="1">
    <source>
        <dbReference type="EMBL" id="RZC56611.1"/>
    </source>
</evidence>
<dbReference type="EMBL" id="CM010717">
    <property type="protein sequence ID" value="RZC56611.1"/>
    <property type="molecule type" value="Genomic_DNA"/>
</dbReference>
<evidence type="ECO:0000313" key="2">
    <source>
        <dbReference type="Proteomes" id="UP000316621"/>
    </source>
</evidence>
<keyword evidence="2" id="KW-1185">Reference proteome</keyword>